<dbReference type="VEuPathDB" id="FungiDB:GGTG_12322"/>
<gene>
    <name evidence="4" type="primary">20352780</name>
    <name evidence="3" type="ORF">GGTG_12322</name>
</gene>
<protein>
    <submittedName>
        <fullName evidence="3 4">Uncharacterized protein</fullName>
    </submittedName>
</protein>
<evidence type="ECO:0000256" key="2">
    <source>
        <dbReference type="SAM" id="SignalP"/>
    </source>
</evidence>
<evidence type="ECO:0000313" key="5">
    <source>
        <dbReference type="Proteomes" id="UP000006039"/>
    </source>
</evidence>
<dbReference type="RefSeq" id="XP_009228483.1">
    <property type="nucleotide sequence ID" value="XM_009230219.1"/>
</dbReference>
<dbReference type="HOGENOM" id="CLU_139286_0_0_1"/>
<accession>J3PFP7</accession>
<dbReference type="eggNOG" id="ENOG502TMIW">
    <property type="taxonomic scope" value="Eukaryota"/>
</dbReference>
<dbReference type="EMBL" id="GL385402">
    <property type="protein sequence ID" value="EJT70149.1"/>
    <property type="molecule type" value="Genomic_DNA"/>
</dbReference>
<evidence type="ECO:0000313" key="4">
    <source>
        <dbReference type="EnsemblFungi" id="EJT70149"/>
    </source>
</evidence>
<dbReference type="OrthoDB" id="5239071at2759"/>
<proteinExistence type="predicted"/>
<keyword evidence="2" id="KW-0732">Signal</keyword>
<organism evidence="3">
    <name type="scientific">Gaeumannomyces tritici (strain R3-111a-1)</name>
    <name type="common">Wheat and barley take-all root rot fungus</name>
    <name type="synonym">Gaeumannomyces graminis var. tritici</name>
    <dbReference type="NCBI Taxonomy" id="644352"/>
    <lineage>
        <taxon>Eukaryota</taxon>
        <taxon>Fungi</taxon>
        <taxon>Dikarya</taxon>
        <taxon>Ascomycota</taxon>
        <taxon>Pezizomycotina</taxon>
        <taxon>Sordariomycetes</taxon>
        <taxon>Sordariomycetidae</taxon>
        <taxon>Magnaporthales</taxon>
        <taxon>Magnaporthaceae</taxon>
        <taxon>Gaeumannomyces</taxon>
    </lineage>
</organism>
<name>J3PFP7_GAET3</name>
<reference evidence="3" key="2">
    <citation type="submission" date="2010-07" db="EMBL/GenBank/DDBJ databases">
        <authorList>
            <consortium name="The Broad Institute Genome Sequencing Platform"/>
            <consortium name="Broad Institute Genome Sequencing Center for Infectious Disease"/>
            <person name="Ma L.-J."/>
            <person name="Dead R."/>
            <person name="Young S."/>
            <person name="Zeng Q."/>
            <person name="Koehrsen M."/>
            <person name="Alvarado L."/>
            <person name="Berlin A."/>
            <person name="Chapman S.B."/>
            <person name="Chen Z."/>
            <person name="Freedman E."/>
            <person name="Gellesch M."/>
            <person name="Goldberg J."/>
            <person name="Griggs A."/>
            <person name="Gujja S."/>
            <person name="Heilman E.R."/>
            <person name="Heiman D."/>
            <person name="Hepburn T."/>
            <person name="Howarth C."/>
            <person name="Jen D."/>
            <person name="Larson L."/>
            <person name="Mehta T."/>
            <person name="Neiman D."/>
            <person name="Pearson M."/>
            <person name="Roberts A."/>
            <person name="Saif S."/>
            <person name="Shea T."/>
            <person name="Shenoy N."/>
            <person name="Sisk P."/>
            <person name="Stolte C."/>
            <person name="Sykes S."/>
            <person name="Walk T."/>
            <person name="White J."/>
            <person name="Yandava C."/>
            <person name="Haas B."/>
            <person name="Nusbaum C."/>
            <person name="Birren B."/>
        </authorList>
    </citation>
    <scope>NUCLEOTIDE SEQUENCE</scope>
    <source>
        <strain evidence="3">R3-111a-1</strain>
    </source>
</reference>
<dbReference type="AlphaFoldDB" id="J3PFP7"/>
<dbReference type="EnsemblFungi" id="EJT70149">
    <property type="protein sequence ID" value="EJT70149"/>
    <property type="gene ID" value="GGTG_12322"/>
</dbReference>
<sequence>MRFSATFFLGLVAYAAALPTVTLTGDVIEARAPQLSVPPGTPVTDTQGVKLRPGTRCTTTSTEGVLACNDGTGAVFNIVKGRIRGRDLVPPEEDSGDAAAQEAADDREEEDD</sequence>
<dbReference type="GeneID" id="20352780"/>
<feature type="region of interest" description="Disordered" evidence="1">
    <location>
        <begin position="86"/>
        <end position="112"/>
    </location>
</feature>
<dbReference type="Proteomes" id="UP000006039">
    <property type="component" value="Unassembled WGS sequence"/>
</dbReference>
<evidence type="ECO:0000256" key="1">
    <source>
        <dbReference type="SAM" id="MobiDB-lite"/>
    </source>
</evidence>
<evidence type="ECO:0000313" key="3">
    <source>
        <dbReference type="EMBL" id="EJT70149.1"/>
    </source>
</evidence>
<feature type="signal peptide" evidence="2">
    <location>
        <begin position="1"/>
        <end position="17"/>
    </location>
</feature>
<reference evidence="4" key="5">
    <citation type="submission" date="2018-04" db="UniProtKB">
        <authorList>
            <consortium name="EnsemblFungi"/>
        </authorList>
    </citation>
    <scope>IDENTIFICATION</scope>
    <source>
        <strain evidence="4">R3-111a-1</strain>
    </source>
</reference>
<reference evidence="3" key="3">
    <citation type="submission" date="2010-09" db="EMBL/GenBank/DDBJ databases">
        <title>Annotation of Gaeumannomyces graminis var. tritici R3-111a-1.</title>
        <authorList>
            <consortium name="The Broad Institute Genome Sequencing Platform"/>
            <person name="Ma L.-J."/>
            <person name="Dead R."/>
            <person name="Young S.K."/>
            <person name="Zeng Q."/>
            <person name="Gargeya S."/>
            <person name="Fitzgerald M."/>
            <person name="Haas B."/>
            <person name="Abouelleil A."/>
            <person name="Alvarado L."/>
            <person name="Arachchi H.M."/>
            <person name="Berlin A."/>
            <person name="Brown A."/>
            <person name="Chapman S.B."/>
            <person name="Chen Z."/>
            <person name="Dunbar C."/>
            <person name="Freedman E."/>
            <person name="Gearin G."/>
            <person name="Gellesch M."/>
            <person name="Goldberg J."/>
            <person name="Griggs A."/>
            <person name="Gujja S."/>
            <person name="Heiman D."/>
            <person name="Howarth C."/>
            <person name="Larson L."/>
            <person name="Lui A."/>
            <person name="MacDonald P.J.P."/>
            <person name="Mehta T."/>
            <person name="Montmayeur A."/>
            <person name="Murphy C."/>
            <person name="Neiman D."/>
            <person name="Pearson M."/>
            <person name="Priest M."/>
            <person name="Roberts A."/>
            <person name="Saif S."/>
            <person name="Shea T."/>
            <person name="Shenoy N."/>
            <person name="Sisk P."/>
            <person name="Stolte C."/>
            <person name="Sykes S."/>
            <person name="Yandava C."/>
            <person name="Wortman J."/>
            <person name="Nusbaum C."/>
            <person name="Birren B."/>
        </authorList>
    </citation>
    <scope>NUCLEOTIDE SEQUENCE</scope>
    <source>
        <strain evidence="3">R3-111a-1</strain>
    </source>
</reference>
<reference evidence="5" key="1">
    <citation type="submission" date="2010-07" db="EMBL/GenBank/DDBJ databases">
        <title>The genome sequence of Gaeumannomyces graminis var. tritici strain R3-111a-1.</title>
        <authorList>
            <consortium name="The Broad Institute Genome Sequencing Platform"/>
            <person name="Ma L.-J."/>
            <person name="Dead R."/>
            <person name="Young S."/>
            <person name="Zeng Q."/>
            <person name="Koehrsen M."/>
            <person name="Alvarado L."/>
            <person name="Berlin A."/>
            <person name="Chapman S.B."/>
            <person name="Chen Z."/>
            <person name="Freedman E."/>
            <person name="Gellesch M."/>
            <person name="Goldberg J."/>
            <person name="Griggs A."/>
            <person name="Gujja S."/>
            <person name="Heilman E.R."/>
            <person name="Heiman D."/>
            <person name="Hepburn T."/>
            <person name="Howarth C."/>
            <person name="Jen D."/>
            <person name="Larson L."/>
            <person name="Mehta T."/>
            <person name="Neiman D."/>
            <person name="Pearson M."/>
            <person name="Roberts A."/>
            <person name="Saif S."/>
            <person name="Shea T."/>
            <person name="Shenoy N."/>
            <person name="Sisk P."/>
            <person name="Stolte C."/>
            <person name="Sykes S."/>
            <person name="Walk T."/>
            <person name="White J."/>
            <person name="Yandava C."/>
            <person name="Haas B."/>
            <person name="Nusbaum C."/>
            <person name="Birren B."/>
        </authorList>
    </citation>
    <scope>NUCLEOTIDE SEQUENCE [LARGE SCALE GENOMIC DNA]</scope>
    <source>
        <strain evidence="5">R3-111a-1</strain>
    </source>
</reference>
<feature type="compositionally biased region" description="Acidic residues" evidence="1">
    <location>
        <begin position="103"/>
        <end position="112"/>
    </location>
</feature>
<reference evidence="4" key="4">
    <citation type="journal article" date="2015" name="G3 (Bethesda)">
        <title>Genome sequences of three phytopathogenic species of the Magnaporthaceae family of fungi.</title>
        <authorList>
            <person name="Okagaki L.H."/>
            <person name="Nunes C.C."/>
            <person name="Sailsbery J."/>
            <person name="Clay B."/>
            <person name="Brown D."/>
            <person name="John T."/>
            <person name="Oh Y."/>
            <person name="Young N."/>
            <person name="Fitzgerald M."/>
            <person name="Haas B.J."/>
            <person name="Zeng Q."/>
            <person name="Young S."/>
            <person name="Adiconis X."/>
            <person name="Fan L."/>
            <person name="Levin J.Z."/>
            <person name="Mitchell T.K."/>
            <person name="Okubara P.A."/>
            <person name="Farman M.L."/>
            <person name="Kohn L.M."/>
            <person name="Birren B."/>
            <person name="Ma L.-J."/>
            <person name="Dean R.A."/>
        </authorList>
    </citation>
    <scope>NUCLEOTIDE SEQUENCE</scope>
    <source>
        <strain evidence="4">R3-111a-1</strain>
    </source>
</reference>
<feature type="chain" id="PRO_5015095303" evidence="2">
    <location>
        <begin position="18"/>
        <end position="112"/>
    </location>
</feature>
<keyword evidence="5" id="KW-1185">Reference proteome</keyword>